<evidence type="ECO:0000259" key="5">
    <source>
        <dbReference type="PROSITE" id="PS50127"/>
    </source>
</evidence>
<sequence>MATRTRLLRELKGKTEEFSLNNVGDDLMIWQAIIQGPSDSPYADGKFTIEFRVPENYPFAPPKARFITRIFHPNVHFDTGDICLDVLKSDWSPAWSLEALCRAIVALLSAPNADSPLNCDAGNMIRAGDMRAYNSMARMYTIEFAQERNLN</sequence>
<dbReference type="InterPro" id="IPR023313">
    <property type="entry name" value="UBQ-conjugating_AS"/>
</dbReference>
<evidence type="ECO:0000256" key="4">
    <source>
        <dbReference type="RuleBase" id="RU362109"/>
    </source>
</evidence>
<reference evidence="6" key="1">
    <citation type="submission" date="2021-09" db="EMBL/GenBank/DDBJ databases">
        <authorList>
            <consortium name="AG Swart"/>
            <person name="Singh M."/>
            <person name="Singh A."/>
            <person name="Seah K."/>
            <person name="Emmerich C."/>
        </authorList>
    </citation>
    <scope>NUCLEOTIDE SEQUENCE</scope>
    <source>
        <strain evidence="6">ATCC30299</strain>
    </source>
</reference>
<dbReference type="PROSITE" id="PS50127">
    <property type="entry name" value="UBC_2"/>
    <property type="match status" value="1"/>
</dbReference>
<dbReference type="PROSITE" id="PS00183">
    <property type="entry name" value="UBC_1"/>
    <property type="match status" value="1"/>
</dbReference>
<evidence type="ECO:0000313" key="7">
    <source>
        <dbReference type="Proteomes" id="UP001162131"/>
    </source>
</evidence>
<evidence type="ECO:0000256" key="3">
    <source>
        <dbReference type="PROSITE-ProRule" id="PRU10133"/>
    </source>
</evidence>
<keyword evidence="1" id="KW-0808">Transferase</keyword>
<dbReference type="SUPFAM" id="SSF54495">
    <property type="entry name" value="UBC-like"/>
    <property type="match status" value="1"/>
</dbReference>
<dbReference type="CDD" id="cd23812">
    <property type="entry name" value="UBCc_ScPEX4-like"/>
    <property type="match status" value="1"/>
</dbReference>
<dbReference type="PANTHER" id="PTHR24067">
    <property type="entry name" value="UBIQUITIN-CONJUGATING ENZYME E2"/>
    <property type="match status" value="1"/>
</dbReference>
<name>A0AAU9ITE0_9CILI</name>
<keyword evidence="4" id="KW-0547">Nucleotide-binding</keyword>
<feature type="active site" description="Glycyl thioester intermediate" evidence="3">
    <location>
        <position position="83"/>
    </location>
</feature>
<proteinExistence type="inferred from homology"/>
<dbReference type="GO" id="GO:0005524">
    <property type="term" value="F:ATP binding"/>
    <property type="evidence" value="ECO:0007669"/>
    <property type="project" value="UniProtKB-UniRule"/>
</dbReference>
<dbReference type="InterPro" id="IPR050113">
    <property type="entry name" value="Ub_conjugating_enzyme"/>
</dbReference>
<comment type="caution">
    <text evidence="6">The sequence shown here is derived from an EMBL/GenBank/DDBJ whole genome shotgun (WGS) entry which is preliminary data.</text>
</comment>
<keyword evidence="4" id="KW-0067">ATP-binding</keyword>
<dbReference type="Gene3D" id="3.10.110.10">
    <property type="entry name" value="Ubiquitin Conjugating Enzyme"/>
    <property type="match status" value="1"/>
</dbReference>
<organism evidence="6 7">
    <name type="scientific">Blepharisma stoltei</name>
    <dbReference type="NCBI Taxonomy" id="1481888"/>
    <lineage>
        <taxon>Eukaryota</taxon>
        <taxon>Sar</taxon>
        <taxon>Alveolata</taxon>
        <taxon>Ciliophora</taxon>
        <taxon>Postciliodesmatophora</taxon>
        <taxon>Heterotrichea</taxon>
        <taxon>Heterotrichida</taxon>
        <taxon>Blepharismidae</taxon>
        <taxon>Blepharisma</taxon>
    </lineage>
</organism>
<dbReference type="GO" id="GO:0016740">
    <property type="term" value="F:transferase activity"/>
    <property type="evidence" value="ECO:0007669"/>
    <property type="project" value="UniProtKB-KW"/>
</dbReference>
<keyword evidence="2 4" id="KW-0833">Ubl conjugation pathway</keyword>
<dbReference type="EMBL" id="CAJZBQ010000020">
    <property type="protein sequence ID" value="CAG9318112.1"/>
    <property type="molecule type" value="Genomic_DNA"/>
</dbReference>
<dbReference type="InterPro" id="IPR016135">
    <property type="entry name" value="UBQ-conjugating_enzyme/RWD"/>
</dbReference>
<feature type="domain" description="UBC core" evidence="5">
    <location>
        <begin position="1"/>
        <end position="146"/>
    </location>
</feature>
<keyword evidence="7" id="KW-1185">Reference proteome</keyword>
<dbReference type="AlphaFoldDB" id="A0AAU9ITE0"/>
<evidence type="ECO:0000256" key="2">
    <source>
        <dbReference type="ARBA" id="ARBA00022786"/>
    </source>
</evidence>
<dbReference type="Pfam" id="PF00179">
    <property type="entry name" value="UQ_con"/>
    <property type="match status" value="1"/>
</dbReference>
<dbReference type="Proteomes" id="UP001162131">
    <property type="component" value="Unassembled WGS sequence"/>
</dbReference>
<dbReference type="SMART" id="SM00212">
    <property type="entry name" value="UBCc"/>
    <property type="match status" value="1"/>
</dbReference>
<evidence type="ECO:0000256" key="1">
    <source>
        <dbReference type="ARBA" id="ARBA00022679"/>
    </source>
</evidence>
<gene>
    <name evidence="6" type="ORF">BSTOLATCC_MIC20596</name>
</gene>
<protein>
    <recommendedName>
        <fullName evidence="5">UBC core domain-containing protein</fullName>
    </recommendedName>
</protein>
<evidence type="ECO:0000313" key="6">
    <source>
        <dbReference type="EMBL" id="CAG9318112.1"/>
    </source>
</evidence>
<comment type="similarity">
    <text evidence="4">Belongs to the ubiquitin-conjugating enzyme family.</text>
</comment>
<dbReference type="InterPro" id="IPR000608">
    <property type="entry name" value="UBC"/>
</dbReference>
<accession>A0AAU9ITE0</accession>